<organism evidence="2 3">
    <name type="scientific">Pandoravirus salinus</name>
    <dbReference type="NCBI Taxonomy" id="1349410"/>
    <lineage>
        <taxon>Viruses</taxon>
        <taxon>Pandoravirus</taxon>
    </lineage>
</organism>
<evidence type="ECO:0000313" key="3">
    <source>
        <dbReference type="Proteomes" id="UP000204584"/>
    </source>
</evidence>
<evidence type="ECO:0000256" key="1">
    <source>
        <dbReference type="SAM" id="MobiDB-lite"/>
    </source>
</evidence>
<accession>S4VT73</accession>
<protein>
    <submittedName>
        <fullName evidence="2">Uncharacterized protein</fullName>
    </submittedName>
</protein>
<reference evidence="2 3" key="1">
    <citation type="journal article" date="2013" name="Science">
        <title>Pandoraviruses: amoeba viruses with genomes up to 2.5 Mb reaching that of parasitic eukaryotes.</title>
        <authorList>
            <person name="Philippe N."/>
            <person name="Legendre M."/>
            <person name="Doutre G."/>
            <person name="Coute Y."/>
            <person name="Poirot O."/>
            <person name="Lescot M."/>
            <person name="Arslan D."/>
            <person name="Seltzer V."/>
            <person name="Bertaux L."/>
            <person name="Bruley C."/>
            <person name="Garin J."/>
            <person name="Claverie J.M."/>
            <person name="Abergel C."/>
        </authorList>
    </citation>
    <scope>NUCLEOTIDE SEQUENCE [LARGE SCALE GENOMIC DNA]</scope>
</reference>
<proteinExistence type="predicted"/>
<dbReference type="RefSeq" id="YP_008436721.1">
    <property type="nucleotide sequence ID" value="NC_022098.1"/>
</dbReference>
<gene>
    <name evidence="2" type="ORF">psal_cds_171</name>
</gene>
<dbReference type="EMBL" id="KC977571">
    <property type="protein sequence ID" value="AGO83659.1"/>
    <property type="molecule type" value="Genomic_DNA"/>
</dbReference>
<sequence length="493" mass="52007">MKRRLSDSVDDDAQPPPSEARKQAKTAQQASPAPWNARHDLAAVAELCGRLSDGTAGANDLYEVVRLVRGAMGGGTARARLSTADGTECAVPLRAYTALWRTLGSNPTAVAAVRQHTTVWPPTFVDVQRAYTAIEPDSAYEHVRQLDLDAVDDPVRAAYELGLAVGVAAERAEKVARLAPGDIEGSVEIFPAAWYDVLDAAGSAFVGACDPGAAYYIVTIRSDAGDKVALFGVQGDDATLVAVVTTPVDRSPLDPEAYESVHIERAPALQAHAAALPLFLRALAYDPREASELAVRARAAGDAEALSALTQAAALLEPIPAGAAQVRRALLPVASKFAVPVSVYDEIARGPPGADDIWFDGDISGAWLDECRLALAVRLFEGQVEARGAGVFLAKRPLSLVDAAAAAYQGPLRLGMAPADVLDWASVYAWQGTCAAPASASGILPDAARLLDVARLWGHYVSRAEARRPDLLCGPLARLSLERVMDANAQQQQ</sequence>
<evidence type="ECO:0000313" key="2">
    <source>
        <dbReference type="EMBL" id="AGO83659.1"/>
    </source>
</evidence>
<keyword evidence="3" id="KW-1185">Reference proteome</keyword>
<dbReference type="KEGG" id="vg:16605446"/>
<dbReference type="Proteomes" id="UP000204584">
    <property type="component" value="Segment"/>
</dbReference>
<dbReference type="GeneID" id="16605446"/>
<name>S4VT73_9VIRU</name>
<feature type="region of interest" description="Disordered" evidence="1">
    <location>
        <begin position="1"/>
        <end position="36"/>
    </location>
</feature>